<organism evidence="4 7">
    <name type="scientific">Enterocloster aldenensis</name>
    <dbReference type="NCBI Taxonomy" id="358742"/>
    <lineage>
        <taxon>Bacteria</taxon>
        <taxon>Bacillati</taxon>
        <taxon>Bacillota</taxon>
        <taxon>Clostridia</taxon>
        <taxon>Lachnospirales</taxon>
        <taxon>Lachnospiraceae</taxon>
        <taxon>Enterocloster</taxon>
    </lineage>
</organism>
<dbReference type="PANTHER" id="PTHR48080:SF2">
    <property type="entry name" value="D-GALACTONATE DEHYDRATASE"/>
    <property type="match status" value="1"/>
</dbReference>
<dbReference type="Pfam" id="PF13378">
    <property type="entry name" value="MR_MLE_C"/>
    <property type="match status" value="1"/>
</dbReference>
<dbReference type="CDD" id="cd03316">
    <property type="entry name" value="MR_like"/>
    <property type="match status" value="1"/>
</dbReference>
<evidence type="ECO:0000313" key="5">
    <source>
        <dbReference type="EMBL" id="NSJ49479.1"/>
    </source>
</evidence>
<dbReference type="PROSITE" id="PS00909">
    <property type="entry name" value="MR_MLE_2"/>
    <property type="match status" value="1"/>
</dbReference>
<evidence type="ECO:0000256" key="2">
    <source>
        <dbReference type="ARBA" id="ARBA00023239"/>
    </source>
</evidence>
<dbReference type="SFLD" id="SFLDS00001">
    <property type="entry name" value="Enolase"/>
    <property type="match status" value="1"/>
</dbReference>
<dbReference type="Gene3D" id="3.30.390.10">
    <property type="entry name" value="Enolase-like, N-terminal domain"/>
    <property type="match status" value="1"/>
</dbReference>
<dbReference type="Pfam" id="PF02746">
    <property type="entry name" value="MR_MLE_N"/>
    <property type="match status" value="1"/>
</dbReference>
<dbReference type="SFLD" id="SFLDG00179">
    <property type="entry name" value="mandelate_racemase"/>
    <property type="match status" value="1"/>
</dbReference>
<reference evidence="4" key="3">
    <citation type="submission" date="2022-01" db="EMBL/GenBank/DDBJ databases">
        <title>Collection of gut derived symbiotic bacterial strains cultured from healthy donors.</title>
        <authorList>
            <person name="Lin H."/>
            <person name="Kohout C."/>
            <person name="Waligurski E."/>
            <person name="Pamer E.G."/>
        </authorList>
    </citation>
    <scope>NUCLEOTIDE SEQUENCE</scope>
    <source>
        <strain evidence="4">DFI.6.55</strain>
    </source>
</reference>
<dbReference type="GO" id="GO:0046872">
    <property type="term" value="F:metal ion binding"/>
    <property type="evidence" value="ECO:0007669"/>
    <property type="project" value="UniProtKB-KW"/>
</dbReference>
<gene>
    <name evidence="5" type="ORF">G5B36_12300</name>
    <name evidence="4" type="ORF">L0N08_08020</name>
</gene>
<dbReference type="EMBL" id="JAKNGE010000008">
    <property type="protein sequence ID" value="MCG4745352.1"/>
    <property type="molecule type" value="Genomic_DNA"/>
</dbReference>
<dbReference type="InterPro" id="IPR018110">
    <property type="entry name" value="Mandel_Rmase/mucon_lact_enz_CS"/>
</dbReference>
<dbReference type="InterPro" id="IPR013342">
    <property type="entry name" value="Mandelate_racemase_C"/>
</dbReference>
<reference evidence="5" key="2">
    <citation type="submission" date="2020-02" db="EMBL/GenBank/DDBJ databases">
        <authorList>
            <person name="Littmann E."/>
            <person name="Sorbara M."/>
        </authorList>
    </citation>
    <scope>NUCLEOTIDE SEQUENCE</scope>
    <source>
        <strain evidence="5">MSK.1.17</strain>
    </source>
</reference>
<dbReference type="InterPro" id="IPR029065">
    <property type="entry name" value="Enolase_C-like"/>
</dbReference>
<dbReference type="InterPro" id="IPR029017">
    <property type="entry name" value="Enolase-like_N"/>
</dbReference>
<dbReference type="InterPro" id="IPR036849">
    <property type="entry name" value="Enolase-like_C_sf"/>
</dbReference>
<dbReference type="SMART" id="SM00922">
    <property type="entry name" value="MR_MLE"/>
    <property type="match status" value="1"/>
</dbReference>
<dbReference type="GO" id="GO:0016829">
    <property type="term" value="F:lyase activity"/>
    <property type="evidence" value="ECO:0007669"/>
    <property type="project" value="UniProtKB-KW"/>
</dbReference>
<dbReference type="InterPro" id="IPR013341">
    <property type="entry name" value="Mandelate_racemase_N_dom"/>
</dbReference>
<dbReference type="SUPFAM" id="SSF54826">
    <property type="entry name" value="Enolase N-terminal domain-like"/>
    <property type="match status" value="1"/>
</dbReference>
<comment type="caution">
    <text evidence="4">The sequence shown here is derived from an EMBL/GenBank/DDBJ whole genome shotgun (WGS) entry which is preliminary data.</text>
</comment>
<accession>A0AAW5BTQ1</accession>
<dbReference type="Proteomes" id="UP000669239">
    <property type="component" value="Unassembled WGS sequence"/>
</dbReference>
<dbReference type="Gene3D" id="3.20.20.120">
    <property type="entry name" value="Enolase-like C-terminal domain"/>
    <property type="match status" value="1"/>
</dbReference>
<keyword evidence="6" id="KW-1185">Reference proteome</keyword>
<dbReference type="RefSeq" id="WP_165642221.1">
    <property type="nucleotide sequence ID" value="NZ_JAAITT010000015.1"/>
</dbReference>
<dbReference type="Proteomes" id="UP001299608">
    <property type="component" value="Unassembled WGS sequence"/>
</dbReference>
<evidence type="ECO:0000256" key="1">
    <source>
        <dbReference type="ARBA" id="ARBA00022723"/>
    </source>
</evidence>
<sequence length="391" mass="43249">MKIEKVECIPMIYHMKRPIYSGTGRCDERQLLLVRIYTDTGLVGLGEAAPYGGPVQSTQAVLEQEIAPLLIGEDPADTERLWHKCYFSHFQHGRGGIFISALSGADIALWDLKGKMAGMPLYKLLGGFRNQIPVYASGGFYKAGEGIQELVKEADRYAGLGMNGVKIKVARTASPFSLRVFNENPECRMVTLEEDIERVAQVRKALGKDCPLMLDANANWDYPTALAAGKEFDKLGIHFLEEPLRTDDYEGSARLAGELVTKIAGYETECLVPNYLRMMRLGAVDIVQPDLSWCGGITEGYKIAMIAAAHFMECAFHVWNSGILTAASAHLSCAIPNGATMEYDMTDNVFRCELMKEPLVPDKNGMLILRDAPGLGIDVKEDVIEKYRVDH</sequence>
<dbReference type="EMBL" id="JAAITT010000015">
    <property type="protein sequence ID" value="NSJ49479.1"/>
    <property type="molecule type" value="Genomic_DNA"/>
</dbReference>
<protein>
    <submittedName>
        <fullName evidence="4">Mandelate racemase/muconate lactonizing enzyme family protein</fullName>
    </submittedName>
</protein>
<keyword evidence="1" id="KW-0479">Metal-binding</keyword>
<dbReference type="GO" id="GO:0009063">
    <property type="term" value="P:amino acid catabolic process"/>
    <property type="evidence" value="ECO:0007669"/>
    <property type="project" value="InterPro"/>
</dbReference>
<evidence type="ECO:0000259" key="3">
    <source>
        <dbReference type="SMART" id="SM00922"/>
    </source>
</evidence>
<feature type="domain" description="Mandelate racemase/muconate lactonizing enzyme C-terminal" evidence="3">
    <location>
        <begin position="147"/>
        <end position="262"/>
    </location>
</feature>
<dbReference type="PANTHER" id="PTHR48080">
    <property type="entry name" value="D-GALACTONATE DEHYDRATASE-RELATED"/>
    <property type="match status" value="1"/>
</dbReference>
<dbReference type="InterPro" id="IPR034593">
    <property type="entry name" value="DgoD-like"/>
</dbReference>
<reference evidence="5 6" key="1">
    <citation type="journal article" date="2020" name="Cell Host Microbe">
        <title>Functional and Genomic Variation between Human-Derived Isolates of Lachnospiraceae Reveals Inter- and Intra-Species Diversity.</title>
        <authorList>
            <person name="Sorbara M.T."/>
            <person name="Littmann E.R."/>
            <person name="Fontana E."/>
            <person name="Moody T.U."/>
            <person name="Kohout C.E."/>
            <person name="Gjonbalaj M."/>
            <person name="Eaton V."/>
            <person name="Seok R."/>
            <person name="Leiner I.M."/>
            <person name="Pamer E.G."/>
        </authorList>
    </citation>
    <scope>NUCLEOTIDE SEQUENCE [LARGE SCALE GENOMIC DNA]</scope>
    <source>
        <strain evidence="5 6">MSK.1.17</strain>
    </source>
</reference>
<name>A0AAW5BTQ1_9FIRM</name>
<dbReference type="SUPFAM" id="SSF51604">
    <property type="entry name" value="Enolase C-terminal domain-like"/>
    <property type="match status" value="1"/>
</dbReference>
<keyword evidence="2" id="KW-0456">Lyase</keyword>
<proteinExistence type="predicted"/>
<evidence type="ECO:0000313" key="4">
    <source>
        <dbReference type="EMBL" id="MCG4745352.1"/>
    </source>
</evidence>
<evidence type="ECO:0000313" key="7">
    <source>
        <dbReference type="Proteomes" id="UP001299608"/>
    </source>
</evidence>
<dbReference type="AlphaFoldDB" id="A0AAW5BTQ1"/>
<evidence type="ECO:0000313" key="6">
    <source>
        <dbReference type="Proteomes" id="UP000669239"/>
    </source>
</evidence>